<dbReference type="AlphaFoldDB" id="A0AAD9GWL5"/>
<dbReference type="EMBL" id="JASMQC010000004">
    <property type="protein sequence ID" value="KAK1945934.1"/>
    <property type="molecule type" value="Genomic_DNA"/>
</dbReference>
<evidence type="ECO:0000313" key="3">
    <source>
        <dbReference type="EMBL" id="KAK1945934.1"/>
    </source>
</evidence>
<evidence type="ECO:0000313" key="4">
    <source>
        <dbReference type="Proteomes" id="UP001259832"/>
    </source>
</evidence>
<feature type="region of interest" description="Disordered" evidence="1">
    <location>
        <begin position="223"/>
        <end position="287"/>
    </location>
</feature>
<protein>
    <submittedName>
        <fullName evidence="3">WRKY transcription factor 19</fullName>
    </submittedName>
</protein>
<comment type="caution">
    <text evidence="3">The sequence shown here is derived from an EMBL/GenBank/DDBJ whole genome shotgun (WGS) entry which is preliminary data.</text>
</comment>
<feature type="region of interest" description="Disordered" evidence="1">
    <location>
        <begin position="94"/>
        <end position="175"/>
    </location>
</feature>
<feature type="compositionally biased region" description="Polar residues" evidence="1">
    <location>
        <begin position="224"/>
        <end position="236"/>
    </location>
</feature>
<feature type="region of interest" description="Disordered" evidence="1">
    <location>
        <begin position="1"/>
        <end position="75"/>
    </location>
</feature>
<evidence type="ECO:0000259" key="2">
    <source>
        <dbReference type="Pfam" id="PF24906"/>
    </source>
</evidence>
<gene>
    <name evidence="3" type="ORF">P3T76_002982</name>
</gene>
<proteinExistence type="predicted"/>
<dbReference type="InterPro" id="IPR056866">
    <property type="entry name" value="Znf_WRKY19"/>
</dbReference>
<dbReference type="Proteomes" id="UP001259832">
    <property type="component" value="Unassembled WGS sequence"/>
</dbReference>
<reference evidence="3" key="1">
    <citation type="submission" date="2023-08" db="EMBL/GenBank/DDBJ databases">
        <title>Reference Genome Resource for the Citrus Pathogen Phytophthora citrophthora.</title>
        <authorList>
            <person name="Moller H."/>
            <person name="Coetzee B."/>
            <person name="Rose L.J."/>
            <person name="Van Niekerk J.M."/>
        </authorList>
    </citation>
    <scope>NUCLEOTIDE SEQUENCE</scope>
    <source>
        <strain evidence="3">STE-U-9442</strain>
    </source>
</reference>
<evidence type="ECO:0000256" key="1">
    <source>
        <dbReference type="SAM" id="MobiDB-lite"/>
    </source>
</evidence>
<feature type="compositionally biased region" description="Polar residues" evidence="1">
    <location>
        <begin position="257"/>
        <end position="287"/>
    </location>
</feature>
<feature type="domain" description="WRKY19-like zinc finger" evidence="2">
    <location>
        <begin position="393"/>
        <end position="416"/>
    </location>
</feature>
<dbReference type="PANTHER" id="PTHR31827">
    <property type="entry name" value="EMB|CAB89363.1"/>
    <property type="match status" value="1"/>
</dbReference>
<organism evidence="3 4">
    <name type="scientific">Phytophthora citrophthora</name>
    <dbReference type="NCBI Taxonomy" id="4793"/>
    <lineage>
        <taxon>Eukaryota</taxon>
        <taxon>Sar</taxon>
        <taxon>Stramenopiles</taxon>
        <taxon>Oomycota</taxon>
        <taxon>Peronosporomycetes</taxon>
        <taxon>Peronosporales</taxon>
        <taxon>Peronosporaceae</taxon>
        <taxon>Phytophthora</taxon>
    </lineage>
</organism>
<keyword evidence="4" id="KW-1185">Reference proteome</keyword>
<accession>A0AAD9GWL5</accession>
<dbReference type="Pfam" id="PF24906">
    <property type="entry name" value="Zf_WRKY19"/>
    <property type="match status" value="3"/>
</dbReference>
<feature type="compositionally biased region" description="Polar residues" evidence="1">
    <location>
        <begin position="9"/>
        <end position="20"/>
    </location>
</feature>
<dbReference type="PANTHER" id="PTHR31827:SF1">
    <property type="entry name" value="EMB|CAB89363.1"/>
    <property type="match status" value="1"/>
</dbReference>
<feature type="compositionally biased region" description="Polar residues" evidence="1">
    <location>
        <begin position="148"/>
        <end position="158"/>
    </location>
</feature>
<name>A0AAD9GWL5_9STRA</name>
<feature type="compositionally biased region" description="Polar residues" evidence="1">
    <location>
        <begin position="35"/>
        <end position="56"/>
    </location>
</feature>
<feature type="domain" description="WRKY19-like zinc finger" evidence="2">
    <location>
        <begin position="370"/>
        <end position="392"/>
    </location>
</feature>
<feature type="compositionally biased region" description="Low complexity" evidence="1">
    <location>
        <begin position="94"/>
        <end position="108"/>
    </location>
</feature>
<sequence>MGLADHMSENISNNGQQSWRQWEPDHEPSMDDSTDVSCASTDATASNLPTLENLRQSSPSSTSSRPNALAPLSHHNQLTRFMAKQALGYIPKLSVRSPESTSSPPRSVLGGMPREGGVFNFESPRASAVGSPSFRLPSIGTPPLSPQKWASPSPFSNNEDSDGGRPSLPAFGQSSNFIQRSGSFSESCVSPIPPLKRQHQETHHTMSIADLCQPFRYVRAASCPSDTHQGVPGSNPTSPPSEPVAHPVEQSWRPTIEPQSYVRTQSGNTDTLRGSLPHSSPSMSDEFQCNRLERSSSMDAPTLVRHLKRTAAESIDLTQWLDRPSRSSLNSLADSADSMHQLEQAGRSMRISDSPRDDLITPNEAKREKKLCAFPQCSSNAVTRGLCISHGGGRRCQRKGCTRGAQSKGLCVAHGGGRICRAAGCSNIQRSMGLCIRHGGGRRCSVKGCQKGVVRQDLCTAHGGKRKCRVPDCTKHVKKKGLCRSHANSMYATSDSS</sequence>
<feature type="domain" description="WRKY19-like zinc finger" evidence="2">
    <location>
        <begin position="441"/>
        <end position="464"/>
    </location>
</feature>